<evidence type="ECO:0000259" key="9">
    <source>
        <dbReference type="Pfam" id="PF05837"/>
    </source>
</evidence>
<name>A0A8C9RGV3_SCLFO</name>
<reference evidence="10" key="3">
    <citation type="submission" date="2025-09" db="UniProtKB">
        <authorList>
            <consortium name="Ensembl"/>
        </authorList>
    </citation>
    <scope>IDENTIFICATION</scope>
</reference>
<evidence type="ECO:0000256" key="8">
    <source>
        <dbReference type="SAM" id="Coils"/>
    </source>
</evidence>
<keyword evidence="3" id="KW-0158">Chromosome</keyword>
<dbReference type="GO" id="GO:0005634">
    <property type="term" value="C:nucleus"/>
    <property type="evidence" value="ECO:0007669"/>
    <property type="project" value="UniProtKB-SubCell"/>
</dbReference>
<comment type="similarity">
    <text evidence="7">Belongs to the CENP-H/MCM16 family.</text>
</comment>
<evidence type="ECO:0000313" key="10">
    <source>
        <dbReference type="Ensembl" id="ENSSFOP00015011977.1"/>
    </source>
</evidence>
<proteinExistence type="inferred from homology"/>
<dbReference type="RefSeq" id="XP_029115499.1">
    <property type="nucleotide sequence ID" value="XM_029259666.1"/>
</dbReference>
<dbReference type="InterPro" id="IPR040034">
    <property type="entry name" value="CENP-H"/>
</dbReference>
<evidence type="ECO:0000256" key="6">
    <source>
        <dbReference type="ARBA" id="ARBA00023328"/>
    </source>
</evidence>
<dbReference type="GeneID" id="108938425"/>
<comment type="subcellular location">
    <subcellularLocation>
        <location evidence="2">Chromosome</location>
        <location evidence="2">Centromere</location>
        <location evidence="2">Kinetochore</location>
    </subcellularLocation>
    <subcellularLocation>
        <location evidence="1">Nucleus</location>
    </subcellularLocation>
</comment>
<evidence type="ECO:0000256" key="3">
    <source>
        <dbReference type="ARBA" id="ARBA00022454"/>
    </source>
</evidence>
<evidence type="ECO:0000256" key="1">
    <source>
        <dbReference type="ARBA" id="ARBA00004123"/>
    </source>
</evidence>
<dbReference type="Ensembl" id="ENSSFOT00015012130.2">
    <property type="protein sequence ID" value="ENSSFOP00015011977.1"/>
    <property type="gene ID" value="ENSSFOG00015007748.2"/>
</dbReference>
<dbReference type="GO" id="GO:0007052">
    <property type="term" value="P:mitotic spindle organization"/>
    <property type="evidence" value="ECO:0007669"/>
    <property type="project" value="Ensembl"/>
</dbReference>
<dbReference type="GO" id="GO:0043515">
    <property type="term" value="F:kinetochore binding"/>
    <property type="evidence" value="ECO:0007669"/>
    <property type="project" value="TreeGrafter"/>
</dbReference>
<dbReference type="GO" id="GO:0051382">
    <property type="term" value="P:kinetochore assembly"/>
    <property type="evidence" value="ECO:0007669"/>
    <property type="project" value="InterPro"/>
</dbReference>
<dbReference type="PANTHER" id="PTHR48122">
    <property type="entry name" value="CENTROMERE PROTEIN H"/>
    <property type="match status" value="1"/>
</dbReference>
<dbReference type="PANTHER" id="PTHR48122:SF1">
    <property type="entry name" value="CENTROMERE PROTEIN H"/>
    <property type="match status" value="1"/>
</dbReference>
<dbReference type="GO" id="GO:0000776">
    <property type="term" value="C:kinetochore"/>
    <property type="evidence" value="ECO:0007669"/>
    <property type="project" value="UniProtKB-KW"/>
</dbReference>
<feature type="domain" description="Centromere protein H C-terminal" evidence="9">
    <location>
        <begin position="38"/>
        <end position="233"/>
    </location>
</feature>
<evidence type="ECO:0000256" key="2">
    <source>
        <dbReference type="ARBA" id="ARBA00004629"/>
    </source>
</evidence>
<dbReference type="Proteomes" id="UP000694397">
    <property type="component" value="Chromosome 17"/>
</dbReference>
<dbReference type="KEGG" id="sfm:108938425"/>
<dbReference type="GeneTree" id="ENSGT00390000009578"/>
<evidence type="ECO:0000256" key="4">
    <source>
        <dbReference type="ARBA" id="ARBA00022838"/>
    </source>
</evidence>
<dbReference type="GO" id="GO:0007059">
    <property type="term" value="P:chromosome segregation"/>
    <property type="evidence" value="ECO:0007669"/>
    <property type="project" value="Ensembl"/>
</dbReference>
<organism evidence="10 11">
    <name type="scientific">Scleropages formosus</name>
    <name type="common">Asian bonytongue</name>
    <name type="synonym">Osteoglossum formosum</name>
    <dbReference type="NCBI Taxonomy" id="113540"/>
    <lineage>
        <taxon>Eukaryota</taxon>
        <taxon>Metazoa</taxon>
        <taxon>Chordata</taxon>
        <taxon>Craniata</taxon>
        <taxon>Vertebrata</taxon>
        <taxon>Euteleostomi</taxon>
        <taxon>Actinopterygii</taxon>
        <taxon>Neopterygii</taxon>
        <taxon>Teleostei</taxon>
        <taxon>Osteoglossocephala</taxon>
        <taxon>Osteoglossomorpha</taxon>
        <taxon>Osteoglossiformes</taxon>
        <taxon>Osteoglossidae</taxon>
        <taxon>Scleropages</taxon>
    </lineage>
</organism>
<gene>
    <name evidence="10" type="primary">cenph</name>
</gene>
<dbReference type="InterPro" id="IPR008426">
    <property type="entry name" value="CENP-H_C"/>
</dbReference>
<evidence type="ECO:0000256" key="5">
    <source>
        <dbReference type="ARBA" id="ARBA00023242"/>
    </source>
</evidence>
<dbReference type="CTD" id="64946"/>
<keyword evidence="11" id="KW-1185">Reference proteome</keyword>
<keyword evidence="4" id="KW-0995">Kinetochore</keyword>
<accession>A0A8C9RGV3</accession>
<evidence type="ECO:0000313" key="11">
    <source>
        <dbReference type="Proteomes" id="UP000694397"/>
    </source>
</evidence>
<keyword evidence="5" id="KW-0539">Nucleus</keyword>
<reference evidence="10" key="2">
    <citation type="submission" date="2025-08" db="UniProtKB">
        <authorList>
            <consortium name="Ensembl"/>
        </authorList>
    </citation>
    <scope>IDENTIFICATION</scope>
</reference>
<feature type="coiled-coil region" evidence="8">
    <location>
        <begin position="150"/>
        <end position="177"/>
    </location>
</feature>
<keyword evidence="6" id="KW-0137">Centromere</keyword>
<dbReference type="Pfam" id="PF05837">
    <property type="entry name" value="CENP-H"/>
    <property type="match status" value="1"/>
</dbReference>
<protein>
    <submittedName>
        <fullName evidence="10">Centromere protein H</fullName>
    </submittedName>
</protein>
<dbReference type="AlphaFoldDB" id="A0A8C9RGV3"/>
<reference evidence="10 11" key="1">
    <citation type="submission" date="2019-04" db="EMBL/GenBank/DDBJ databases">
        <authorList>
            <consortium name="Wellcome Sanger Institute Data Sharing"/>
        </authorList>
    </citation>
    <scope>NUCLEOTIDE SEQUENCE [LARGE SCALE GENOMIC DNA]</scope>
</reference>
<dbReference type="OrthoDB" id="2274804at2759"/>
<keyword evidence="8" id="KW-0175">Coiled coil</keyword>
<evidence type="ECO:0000256" key="7">
    <source>
        <dbReference type="ARBA" id="ARBA00025735"/>
    </source>
</evidence>
<sequence>MELFEELSGVASKLETVALNGCLVSEIPNGKKDNSLTDILRIKRQMANQCFEMKVQISAGQAQKTGALQESDRDMSELESGIEGVKINHCNGTLAVHRMQIWHAIIEKLKMNDGEAETLKALTSHSLDLSRRIIKLQKDSCEIQDQIFQLQKQRLDLKRLIHEKMKEMEELKRVREHPEEGKYSKVLQKGQSNLEKYQKMATITQNVLRGTILASKVNWREDPKLRKIALGLEDIPNSE</sequence>